<dbReference type="PANTHER" id="PTHR34822">
    <property type="entry name" value="GRPB DOMAIN PROTEIN (AFU_ORTHOLOGUE AFUA_1G01530)"/>
    <property type="match status" value="1"/>
</dbReference>
<protein>
    <recommendedName>
        <fullName evidence="3">Glutamate-rich protein GrpB</fullName>
    </recommendedName>
</protein>
<dbReference type="OrthoDB" id="9799092at2"/>
<accession>A0A147K718</accession>
<reference evidence="1 2" key="1">
    <citation type="journal article" date="2016" name="Front. Microbiol.">
        <title>Microevolution Analysis of Bacillus coahuilensis Unveils Differences in Phosphorus Acquisition Strategies and Their Regulation.</title>
        <authorList>
            <person name="Gomez-Lunar Z."/>
            <person name="Hernandez-Gonzalez I."/>
            <person name="Rodriguez-Torres M.D."/>
            <person name="Souza V."/>
            <person name="Olmedo-Alvarez G."/>
        </authorList>
    </citation>
    <scope>NUCLEOTIDE SEQUENCE [LARGE SCALE GENOMIC DNA]</scope>
    <source>
        <strain evidence="2">p1.1.43</strain>
    </source>
</reference>
<dbReference type="RefSeq" id="WP_059283177.1">
    <property type="nucleotide sequence ID" value="NZ_LDYG01000032.1"/>
</dbReference>
<dbReference type="PANTHER" id="PTHR34822:SF1">
    <property type="entry name" value="GRPB FAMILY PROTEIN"/>
    <property type="match status" value="1"/>
</dbReference>
<proteinExistence type="predicted"/>
<name>A0A147K718_9BACI</name>
<organism evidence="1 2">
    <name type="scientific">Bacillus coahuilensis p1.1.43</name>
    <dbReference type="NCBI Taxonomy" id="1150625"/>
    <lineage>
        <taxon>Bacteria</taxon>
        <taxon>Bacillati</taxon>
        <taxon>Bacillota</taxon>
        <taxon>Bacilli</taxon>
        <taxon>Bacillales</taxon>
        <taxon>Bacillaceae</taxon>
        <taxon>Bacillus</taxon>
    </lineage>
</organism>
<evidence type="ECO:0000313" key="2">
    <source>
        <dbReference type="Proteomes" id="UP000074108"/>
    </source>
</evidence>
<keyword evidence="2" id="KW-1185">Reference proteome</keyword>
<dbReference type="AlphaFoldDB" id="A0A147K718"/>
<evidence type="ECO:0008006" key="3">
    <source>
        <dbReference type="Google" id="ProtNLM"/>
    </source>
</evidence>
<dbReference type="Proteomes" id="UP000074108">
    <property type="component" value="Unassembled WGS sequence"/>
</dbReference>
<sequence length="176" mass="20588">MKIKVAPYQTSWKSLFEDEKGRIQEALGNETLAIYHIGSTSVPGLLAKPVIDIMPVVDDISRVDLYEKQMNELGYEALGEFGIKGRRYFRKGWNVRTHHVHVFESRNTHDINRHLAVREYLRNHKQAARQYGELKEALVQRYQGDQEAYINGKDLFVKDLERKAMEWYKGDKQSFS</sequence>
<dbReference type="EMBL" id="LDYG01000032">
    <property type="protein sequence ID" value="KUP05850.1"/>
    <property type="molecule type" value="Genomic_DNA"/>
</dbReference>
<dbReference type="PATRIC" id="fig|1150625.3.peg.2278"/>
<gene>
    <name evidence="1" type="ORF">Q75_10705</name>
</gene>
<dbReference type="STRING" id="1150625.Q75_10705"/>
<dbReference type="InterPro" id="IPR043519">
    <property type="entry name" value="NT_sf"/>
</dbReference>
<dbReference type="InterPro" id="IPR007344">
    <property type="entry name" value="GrpB/CoaE"/>
</dbReference>
<dbReference type="Pfam" id="PF04229">
    <property type="entry name" value="GrpB"/>
    <property type="match status" value="1"/>
</dbReference>
<dbReference type="Gene3D" id="3.30.460.10">
    <property type="entry name" value="Beta Polymerase, domain 2"/>
    <property type="match status" value="1"/>
</dbReference>
<dbReference type="SUPFAM" id="SSF81301">
    <property type="entry name" value="Nucleotidyltransferase"/>
    <property type="match status" value="1"/>
</dbReference>
<evidence type="ECO:0000313" key="1">
    <source>
        <dbReference type="EMBL" id="KUP05850.1"/>
    </source>
</evidence>
<comment type="caution">
    <text evidence="1">The sequence shown here is derived from an EMBL/GenBank/DDBJ whole genome shotgun (WGS) entry which is preliminary data.</text>
</comment>